<dbReference type="AlphaFoldDB" id="A0AAP2GBZ5"/>
<reference evidence="1 2" key="1">
    <citation type="submission" date="2021-05" db="EMBL/GenBank/DDBJ databases">
        <title>A Polyphasic approach of four new species of the genus Ohtaekwangia: Ohtaekwangia histidinii sp. nov., Ohtaekwangia cretensis sp. nov., Ohtaekwangia indiensis sp. nov., Ohtaekwangia reichenbachii sp. nov. from diverse environment.</title>
        <authorList>
            <person name="Octaviana S."/>
        </authorList>
    </citation>
    <scope>NUCLEOTIDE SEQUENCE [LARGE SCALE GENOMIC DNA]</scope>
    <source>
        <strain evidence="1 2">PWU37</strain>
    </source>
</reference>
<dbReference type="Proteomes" id="UP001319180">
    <property type="component" value="Unassembled WGS sequence"/>
</dbReference>
<evidence type="ECO:0000313" key="1">
    <source>
        <dbReference type="EMBL" id="MBT1685714.1"/>
    </source>
</evidence>
<keyword evidence="2" id="KW-1185">Reference proteome</keyword>
<name>A0AAP2GBZ5_9BACT</name>
<proteinExistence type="predicted"/>
<dbReference type="EMBL" id="JAHESC010000004">
    <property type="protein sequence ID" value="MBT1685714.1"/>
    <property type="molecule type" value="Genomic_DNA"/>
</dbReference>
<organism evidence="1 2">
    <name type="scientific">Dawidia soli</name>
    <dbReference type="NCBI Taxonomy" id="2782352"/>
    <lineage>
        <taxon>Bacteria</taxon>
        <taxon>Pseudomonadati</taxon>
        <taxon>Bacteroidota</taxon>
        <taxon>Cytophagia</taxon>
        <taxon>Cytophagales</taxon>
        <taxon>Chryseotaleaceae</taxon>
        <taxon>Dawidia</taxon>
    </lineage>
</organism>
<gene>
    <name evidence="1" type="ORF">KK078_04060</name>
</gene>
<protein>
    <submittedName>
        <fullName evidence="1">Uncharacterized protein</fullName>
    </submittedName>
</protein>
<evidence type="ECO:0000313" key="2">
    <source>
        <dbReference type="Proteomes" id="UP001319180"/>
    </source>
</evidence>
<sequence length="198" mass="22138">MIKKTFTAMLLAVSVAGYAQKIKIVEGSLAPLKGQKSLNTEFTYDNMTIGKDGLPEQEYVSKRKGELNTKEAGRGDKFEQKWVDDRQERFAPQFRELFTKHAALTTSVDEKAPYTLIFHTTRTEPGWNVGVMRVPAFIDGEATIVETANKSKVIARITVVKSPGRDAWGFDYETGARLQESYAKAGKELGQLLVKETK</sequence>
<accession>A0AAP2GBZ5</accession>
<comment type="caution">
    <text evidence="1">The sequence shown here is derived from an EMBL/GenBank/DDBJ whole genome shotgun (WGS) entry which is preliminary data.</text>
</comment>
<dbReference type="RefSeq" id="WP_254088965.1">
    <property type="nucleotide sequence ID" value="NZ_JAHESC010000004.1"/>
</dbReference>